<dbReference type="Pfam" id="PF01522">
    <property type="entry name" value="Polysacc_deac_1"/>
    <property type="match status" value="1"/>
</dbReference>
<dbReference type="GO" id="GO:0005576">
    <property type="term" value="C:extracellular region"/>
    <property type="evidence" value="ECO:0007669"/>
    <property type="project" value="UniProtKB-SubCell"/>
</dbReference>
<evidence type="ECO:0000313" key="5">
    <source>
        <dbReference type="Proteomes" id="UP000030011"/>
    </source>
</evidence>
<dbReference type="Gene3D" id="3.20.20.370">
    <property type="entry name" value="Glycoside hydrolase/deacetylase"/>
    <property type="match status" value="1"/>
</dbReference>
<evidence type="ECO:0000259" key="3">
    <source>
        <dbReference type="Pfam" id="PF01522"/>
    </source>
</evidence>
<keyword evidence="5" id="KW-1185">Reference proteome</keyword>
<evidence type="ECO:0000256" key="2">
    <source>
        <dbReference type="ARBA" id="ARBA00022729"/>
    </source>
</evidence>
<comment type="caution">
    <text evidence="4">The sequence shown here is derived from an EMBL/GenBank/DDBJ whole genome shotgun (WGS) entry which is preliminary data.</text>
</comment>
<dbReference type="Proteomes" id="UP000030011">
    <property type="component" value="Unassembled WGS sequence"/>
</dbReference>
<comment type="subcellular location">
    <subcellularLocation>
        <location evidence="1">Secreted</location>
    </subcellularLocation>
</comment>
<dbReference type="STRING" id="1385521.N803_01885"/>
<dbReference type="AlphaFoldDB" id="A0A0A0JUB6"/>
<proteinExistence type="predicted"/>
<dbReference type="InterPro" id="IPR002509">
    <property type="entry name" value="NODB_dom"/>
</dbReference>
<dbReference type="InterPro" id="IPR051398">
    <property type="entry name" value="Polysacch_Deacetylase"/>
</dbReference>
<name>A0A0A0JUB6_9MICO</name>
<evidence type="ECO:0000313" key="4">
    <source>
        <dbReference type="EMBL" id="KGN39261.1"/>
    </source>
</evidence>
<evidence type="ECO:0000256" key="1">
    <source>
        <dbReference type="ARBA" id="ARBA00004613"/>
    </source>
</evidence>
<dbReference type="PANTHER" id="PTHR34216:SF3">
    <property type="entry name" value="POLY-BETA-1,6-N-ACETYL-D-GLUCOSAMINE N-DEACETYLASE"/>
    <property type="match status" value="1"/>
</dbReference>
<dbReference type="EMBL" id="AVPK01000001">
    <property type="protein sequence ID" value="KGN39261.1"/>
    <property type="molecule type" value="Genomic_DNA"/>
</dbReference>
<dbReference type="GO" id="GO:0016810">
    <property type="term" value="F:hydrolase activity, acting on carbon-nitrogen (but not peptide) bonds"/>
    <property type="evidence" value="ECO:0007669"/>
    <property type="project" value="InterPro"/>
</dbReference>
<dbReference type="eggNOG" id="COG0726">
    <property type="taxonomic scope" value="Bacteria"/>
</dbReference>
<keyword evidence="2" id="KW-0732">Signal</keyword>
<gene>
    <name evidence="4" type="ORF">N803_01885</name>
</gene>
<reference evidence="4 5" key="1">
    <citation type="submission" date="2013-08" db="EMBL/GenBank/DDBJ databases">
        <title>The genome sequence of Knoellia subterranea.</title>
        <authorList>
            <person name="Zhu W."/>
            <person name="Wang G."/>
        </authorList>
    </citation>
    <scope>NUCLEOTIDE SEQUENCE [LARGE SCALE GENOMIC DNA]</scope>
    <source>
        <strain evidence="4 5">KCTC 19937</strain>
    </source>
</reference>
<dbReference type="SUPFAM" id="SSF88713">
    <property type="entry name" value="Glycoside hydrolase/deacetylase"/>
    <property type="match status" value="1"/>
</dbReference>
<dbReference type="InterPro" id="IPR011330">
    <property type="entry name" value="Glyco_hydro/deAcase_b/a-brl"/>
</dbReference>
<dbReference type="PANTHER" id="PTHR34216">
    <property type="match status" value="1"/>
</dbReference>
<organism evidence="4 5">
    <name type="scientific">Knoellia subterranea KCTC 19937</name>
    <dbReference type="NCBI Taxonomy" id="1385521"/>
    <lineage>
        <taxon>Bacteria</taxon>
        <taxon>Bacillati</taxon>
        <taxon>Actinomycetota</taxon>
        <taxon>Actinomycetes</taxon>
        <taxon>Micrococcales</taxon>
        <taxon>Intrasporangiaceae</taxon>
        <taxon>Knoellia</taxon>
    </lineage>
</organism>
<feature type="domain" description="NodB homology" evidence="3">
    <location>
        <begin position="172"/>
        <end position="240"/>
    </location>
</feature>
<sequence length="337" mass="36948">MPHLFYHSLVVDPARAFTGSRQGIGFSQYMVSVSEFTKQLEQIHENGWVLVHPQDLAAPGPDGTMTRKRLMLPAGKKPLVLSIDDVSYYEYMKGKGFASKLVIAPDGRVRNTYVDAAGREQVGAFDVVPIVDDFVRAHPDFSHNGAKGTIALTGYNGILGYRTSAREYGDNATTRKEQASAKAVAAALKGEGWNFASHTWGHINMTSSSLERVKADSGRWDREVRPLVGDTPLLVYPFGADIAGVEKYSTRNAKFSYLHGREEFSYFFNVDASRTHWMQLTSHAMRQARINVDGMTMQRTLSGRTTVLDGFFDTKSTVDPARPLPVPGGAGPVPGGG</sequence>
<accession>A0A0A0JUB6</accession>
<dbReference type="GO" id="GO:0005975">
    <property type="term" value="P:carbohydrate metabolic process"/>
    <property type="evidence" value="ECO:0007669"/>
    <property type="project" value="InterPro"/>
</dbReference>
<protein>
    <submittedName>
        <fullName evidence="4">Polysaccharide deacetylase</fullName>
    </submittedName>
</protein>